<protein>
    <submittedName>
        <fullName evidence="1">Uncharacterized protein</fullName>
    </submittedName>
</protein>
<keyword evidence="2" id="KW-1185">Reference proteome</keyword>
<sequence length="115" mass="13122">MNKRNQIWISLILVMAFLYTVFVPIARVNQGPIPSNHSVYQLLNDQMQPNYSPLHRKVAVKHGVVPPKLSTPPIGSVPKNTAWFELHTLFQPVIAETICLRLLKLKPLKCTSVYY</sequence>
<accession>A0A1X7KQX4</accession>
<dbReference type="AlphaFoldDB" id="A0A1X7KQX4"/>
<proteinExistence type="predicted"/>
<evidence type="ECO:0000313" key="2">
    <source>
        <dbReference type="Proteomes" id="UP000193834"/>
    </source>
</evidence>
<dbReference type="STRING" id="1852522.SAMN06295960_2610"/>
<name>A0A1X7KQX4_9BACL</name>
<dbReference type="Proteomes" id="UP000193834">
    <property type="component" value="Unassembled WGS sequence"/>
</dbReference>
<evidence type="ECO:0000313" key="1">
    <source>
        <dbReference type="EMBL" id="SMG44007.1"/>
    </source>
</evidence>
<dbReference type="RefSeq" id="WP_139829169.1">
    <property type="nucleotide sequence ID" value="NZ_FXAZ01000003.1"/>
</dbReference>
<dbReference type="EMBL" id="FXAZ01000003">
    <property type="protein sequence ID" value="SMG44007.1"/>
    <property type="molecule type" value="Genomic_DNA"/>
</dbReference>
<reference evidence="1 2" key="1">
    <citation type="submission" date="2017-04" db="EMBL/GenBank/DDBJ databases">
        <authorList>
            <person name="Afonso C.L."/>
            <person name="Miller P.J."/>
            <person name="Scott M.A."/>
            <person name="Spackman E."/>
            <person name="Goraichik I."/>
            <person name="Dimitrov K.M."/>
            <person name="Suarez D.L."/>
            <person name="Swayne D.E."/>
        </authorList>
    </citation>
    <scope>NUCLEOTIDE SEQUENCE [LARGE SCALE GENOMIC DNA]</scope>
    <source>
        <strain evidence="1 2">11</strain>
    </source>
</reference>
<gene>
    <name evidence="1" type="ORF">SAMN06295960_2610</name>
</gene>
<organism evidence="1 2">
    <name type="scientific">Paenibacillus aquistagni</name>
    <dbReference type="NCBI Taxonomy" id="1852522"/>
    <lineage>
        <taxon>Bacteria</taxon>
        <taxon>Bacillati</taxon>
        <taxon>Bacillota</taxon>
        <taxon>Bacilli</taxon>
        <taxon>Bacillales</taxon>
        <taxon>Paenibacillaceae</taxon>
        <taxon>Paenibacillus</taxon>
    </lineage>
</organism>